<dbReference type="GO" id="GO:0000428">
    <property type="term" value="C:DNA-directed RNA polymerase complex"/>
    <property type="evidence" value="ECO:0007669"/>
    <property type="project" value="UniProtKB-KW"/>
</dbReference>
<keyword evidence="4" id="KW-0804">Transcription</keyword>
<name>A0A6C0IEL9_9ZZZZ</name>
<dbReference type="InterPro" id="IPR023580">
    <property type="entry name" value="RNA_pol_su_RPB10"/>
</dbReference>
<reference evidence="5" key="1">
    <citation type="journal article" date="2020" name="Nature">
        <title>Giant virus diversity and host interactions through global metagenomics.</title>
        <authorList>
            <person name="Schulz F."/>
            <person name="Roux S."/>
            <person name="Paez-Espino D."/>
            <person name="Jungbluth S."/>
            <person name="Walsh D.A."/>
            <person name="Denef V.J."/>
            <person name="McMahon K.D."/>
            <person name="Konstantinidis K.T."/>
            <person name="Eloe-Fadrosh E.A."/>
            <person name="Kyrpides N.C."/>
            <person name="Woyke T."/>
        </authorList>
    </citation>
    <scope>NUCLEOTIDE SEQUENCE</scope>
    <source>
        <strain evidence="5">GVMAG-M-3300023184-62</strain>
    </source>
</reference>
<proteinExistence type="predicted"/>
<dbReference type="SUPFAM" id="SSF46924">
    <property type="entry name" value="RNA polymerase subunit RPB10"/>
    <property type="match status" value="1"/>
</dbReference>
<dbReference type="EMBL" id="MN740152">
    <property type="protein sequence ID" value="QHT89953.1"/>
    <property type="molecule type" value="Genomic_DNA"/>
</dbReference>
<evidence type="ECO:0000256" key="4">
    <source>
        <dbReference type="ARBA" id="ARBA00023163"/>
    </source>
</evidence>
<accession>A0A6C0IEL9</accession>
<dbReference type="PANTHER" id="PTHR23431">
    <property type="entry name" value="DNA-DIRECTED RNA POLYMERASES I, II, AND III SUBUNIT RPABC5 FAMILY MEMBER"/>
    <property type="match status" value="1"/>
</dbReference>
<evidence type="ECO:0008006" key="6">
    <source>
        <dbReference type="Google" id="ProtNLM"/>
    </source>
</evidence>
<organism evidence="5">
    <name type="scientific">viral metagenome</name>
    <dbReference type="NCBI Taxonomy" id="1070528"/>
    <lineage>
        <taxon>unclassified sequences</taxon>
        <taxon>metagenomes</taxon>
        <taxon>organismal metagenomes</taxon>
    </lineage>
</organism>
<keyword evidence="3" id="KW-0862">Zinc</keyword>
<evidence type="ECO:0000256" key="1">
    <source>
        <dbReference type="ARBA" id="ARBA00022478"/>
    </source>
</evidence>
<dbReference type="GO" id="GO:0003899">
    <property type="term" value="F:DNA-directed RNA polymerase activity"/>
    <property type="evidence" value="ECO:0007669"/>
    <property type="project" value="InterPro"/>
</dbReference>
<dbReference type="Pfam" id="PF01194">
    <property type="entry name" value="RNA_pol_N"/>
    <property type="match status" value="1"/>
</dbReference>
<sequence length="79" mass="9239">MIIPIRCMNCGNILADKWRYYEKKVRELKGGGEGAAKPYFMDATTVPDTAEKKVLDELNLKRYCCRKHFLTQRDLIEKL</sequence>
<dbReference type="Gene3D" id="1.10.10.60">
    <property type="entry name" value="Homeodomain-like"/>
    <property type="match status" value="1"/>
</dbReference>
<protein>
    <recommendedName>
        <fullName evidence="6">DNA-directed RNA polymerase subunit N</fullName>
    </recommendedName>
</protein>
<dbReference type="PANTHER" id="PTHR23431:SF3">
    <property type="entry name" value="DNA-DIRECTED RNA POLYMERASES I, II, AND III SUBUNIT RPABC5"/>
    <property type="match status" value="1"/>
</dbReference>
<dbReference type="InterPro" id="IPR000268">
    <property type="entry name" value="RPABC5/Rpb10"/>
</dbReference>
<evidence type="ECO:0000313" key="5">
    <source>
        <dbReference type="EMBL" id="QHT89953.1"/>
    </source>
</evidence>
<dbReference type="AlphaFoldDB" id="A0A6C0IEL9"/>
<evidence type="ECO:0000256" key="3">
    <source>
        <dbReference type="ARBA" id="ARBA00022833"/>
    </source>
</evidence>
<dbReference type="GO" id="GO:0008270">
    <property type="term" value="F:zinc ion binding"/>
    <property type="evidence" value="ECO:0007669"/>
    <property type="project" value="TreeGrafter"/>
</dbReference>
<keyword evidence="1" id="KW-0240">DNA-directed RNA polymerase</keyword>
<evidence type="ECO:0000256" key="2">
    <source>
        <dbReference type="ARBA" id="ARBA00022723"/>
    </source>
</evidence>
<keyword evidence="2" id="KW-0479">Metal-binding</keyword>
<dbReference type="GO" id="GO:0003677">
    <property type="term" value="F:DNA binding"/>
    <property type="evidence" value="ECO:0007669"/>
    <property type="project" value="InterPro"/>
</dbReference>
<dbReference type="GO" id="GO:0006351">
    <property type="term" value="P:DNA-templated transcription"/>
    <property type="evidence" value="ECO:0007669"/>
    <property type="project" value="InterPro"/>
</dbReference>